<evidence type="ECO:0000313" key="5">
    <source>
        <dbReference type="Proteomes" id="UP000035709"/>
    </source>
</evidence>
<evidence type="ECO:0008006" key="6">
    <source>
        <dbReference type="Google" id="ProtNLM"/>
    </source>
</evidence>
<accession>A0A0D6A0S7</accession>
<feature type="domain" description="Glucosyltransferase 3-like C-terminal" evidence="3">
    <location>
        <begin position="173"/>
        <end position="291"/>
    </location>
</feature>
<dbReference type="Gene3D" id="3.40.50.2000">
    <property type="entry name" value="Glycogen Phosphorylase B"/>
    <property type="match status" value="2"/>
</dbReference>
<dbReference type="Pfam" id="PF26337">
    <property type="entry name" value="Gtf3_C"/>
    <property type="match status" value="1"/>
</dbReference>
<dbReference type="Proteomes" id="UP000035709">
    <property type="component" value="Chromosome"/>
</dbReference>
<evidence type="ECO:0000259" key="2">
    <source>
        <dbReference type="Pfam" id="PF26334"/>
    </source>
</evidence>
<dbReference type="InterPro" id="IPR058591">
    <property type="entry name" value="Gtf3_N"/>
</dbReference>
<dbReference type="Pfam" id="PF26334">
    <property type="entry name" value="Gtf3_N"/>
    <property type="match status" value="1"/>
</dbReference>
<dbReference type="STRING" id="1600.LBAT_0033"/>
<dbReference type="EMBL" id="AP014808">
    <property type="protein sequence ID" value="BAQ56422.1"/>
    <property type="molecule type" value="Genomic_DNA"/>
</dbReference>
<feature type="domain" description="Glucosyltransferase 3-like N-terminal" evidence="2">
    <location>
        <begin position="17"/>
        <end position="150"/>
    </location>
</feature>
<keyword evidence="5" id="KW-1185">Reference proteome</keyword>
<gene>
    <name evidence="4" type="ORF">LBAT_0033</name>
</gene>
<proteinExistence type="predicted"/>
<dbReference type="AlphaFoldDB" id="A0A0D6A0S7"/>
<keyword evidence="1" id="KW-0808">Transferase</keyword>
<name>A0A0D6A0S7_9LACO</name>
<dbReference type="RefSeq" id="WP_231860129.1">
    <property type="nucleotide sequence ID" value="NZ_AP014808.1"/>
</dbReference>
<evidence type="ECO:0000256" key="1">
    <source>
        <dbReference type="ARBA" id="ARBA00022679"/>
    </source>
</evidence>
<dbReference type="InterPro" id="IPR058592">
    <property type="entry name" value="Gtf3_C"/>
</dbReference>
<dbReference type="KEGG" id="lae:LBAT_0033"/>
<evidence type="ECO:0000259" key="3">
    <source>
        <dbReference type="Pfam" id="PF26337"/>
    </source>
</evidence>
<organism evidence="4 5">
    <name type="scientific">Lactobacillus acetotolerans</name>
    <dbReference type="NCBI Taxonomy" id="1600"/>
    <lineage>
        <taxon>Bacteria</taxon>
        <taxon>Bacillati</taxon>
        <taxon>Bacillota</taxon>
        <taxon>Bacilli</taxon>
        <taxon>Lactobacillales</taxon>
        <taxon>Lactobacillaceae</taxon>
        <taxon>Lactobacillus</taxon>
    </lineage>
</organism>
<protein>
    <recommendedName>
        <fullName evidence="6">Glycosyltransferase</fullName>
    </recommendedName>
</protein>
<evidence type="ECO:0000313" key="4">
    <source>
        <dbReference type="EMBL" id="BAQ56422.1"/>
    </source>
</evidence>
<sequence>MKKYIVGPKMKENGLFAGNKFPRDVIKICEVMGYKPVFVREIYSKKRPWQLLEDYFHLLKIKSNSVVIYIDQVAPRISRKLVYSVLQRKNVKVIPLLEDMDIIRNNSISKKQQKRMLNCLNKSAIIISQNKKMSDYLKEKGISTEIVELNLLDFLTTKFKSNHHFPLNTWTICYGGSLSFSQSGFLRNIELRSSDKVKYYIYGKGDISNDVSKPLFYKGVFSAEECINKLKGDWGLVWNGQSSNNTNSQDSFSVYYDYVCPHKLSMYLLCGMPVIVSSKSAVANFVKKINVEF</sequence>
<dbReference type="PATRIC" id="fig|1600.4.peg.33"/>
<reference evidence="4 5" key="1">
    <citation type="submission" date="2015-03" db="EMBL/GenBank/DDBJ databases">
        <title>Complete genome sequence of Lactobacillus acetotolerans NBRC 13120.</title>
        <authorList>
            <person name="Toh H."/>
            <person name="Morita H."/>
            <person name="Fujita N."/>
        </authorList>
    </citation>
    <scope>NUCLEOTIDE SEQUENCE [LARGE SCALE GENOMIC DNA]</scope>
    <source>
        <strain evidence="4 5">NBRC 13120</strain>
    </source>
</reference>